<dbReference type="Proteomes" id="UP001732700">
    <property type="component" value="Chromosome 1A"/>
</dbReference>
<reference evidence="1" key="1">
    <citation type="submission" date="2021-05" db="EMBL/GenBank/DDBJ databases">
        <authorList>
            <person name="Scholz U."/>
            <person name="Mascher M."/>
            <person name="Fiebig A."/>
        </authorList>
    </citation>
    <scope>NUCLEOTIDE SEQUENCE [LARGE SCALE GENOMIC DNA]</scope>
</reference>
<keyword evidence="2" id="KW-1185">Reference proteome</keyword>
<evidence type="ECO:0000313" key="2">
    <source>
        <dbReference type="Proteomes" id="UP001732700"/>
    </source>
</evidence>
<organism evidence="1 2">
    <name type="scientific">Avena sativa</name>
    <name type="common">Oat</name>
    <dbReference type="NCBI Taxonomy" id="4498"/>
    <lineage>
        <taxon>Eukaryota</taxon>
        <taxon>Viridiplantae</taxon>
        <taxon>Streptophyta</taxon>
        <taxon>Embryophyta</taxon>
        <taxon>Tracheophyta</taxon>
        <taxon>Spermatophyta</taxon>
        <taxon>Magnoliopsida</taxon>
        <taxon>Liliopsida</taxon>
        <taxon>Poales</taxon>
        <taxon>Poaceae</taxon>
        <taxon>BOP clade</taxon>
        <taxon>Pooideae</taxon>
        <taxon>Poodae</taxon>
        <taxon>Poeae</taxon>
        <taxon>Poeae Chloroplast Group 1 (Aveneae type)</taxon>
        <taxon>Aveninae</taxon>
        <taxon>Avena</taxon>
    </lineage>
</organism>
<protein>
    <submittedName>
        <fullName evidence="1">Uncharacterized protein</fullName>
    </submittedName>
</protein>
<accession>A0ACD5T7Y4</accession>
<dbReference type="EnsemblPlants" id="AVESA.00010b.r2.1AG0007300.1">
    <property type="protein sequence ID" value="AVESA.00010b.r2.1AG0007300.1.CDS"/>
    <property type="gene ID" value="AVESA.00010b.r2.1AG0007300"/>
</dbReference>
<reference evidence="1" key="2">
    <citation type="submission" date="2025-09" db="UniProtKB">
        <authorList>
            <consortium name="EnsemblPlants"/>
        </authorList>
    </citation>
    <scope>IDENTIFICATION</scope>
</reference>
<evidence type="ECO:0000313" key="1">
    <source>
        <dbReference type="EnsemblPlants" id="AVESA.00010b.r2.1AG0007300.1.CDS"/>
    </source>
</evidence>
<proteinExistence type="predicted"/>
<sequence>MGGSGKWIKSLVGLKAPPSSATAAGPGKGRKWTRLFRSNSSRSSAGAGAGGASPRETSSASSAGAFNSVVAAVARAPPADFRVIRQEWAAVRVQAAFRAFLARRALKALRGIVRLQALVRGRLVRRQLAVTLSRMQALLRVQERAMERRARCSADAQSMDTLSDRNGRADPAREAEEQWCDMQGSVNEVKSRMQMKHEGAVKRQRAIAYAHSQQLRSSKYSGRPSSPASSLRNHESYVEGWMATKPWDSGHMDANLGESHRLRNYEEINSEGSKFSDAGRIKIRRNNDSTWVEAKPPSVISASSSDFACDESSLSASSVTPESVTNALPSEARSDSGHGIGGPSYMSLTKSAKARLDGCGGSRRGQFQMQRQRSGGMPYYRRVPLSSLDSESNAGSDISLASRRLNNMSLQGQSMTRSLDKENENWF</sequence>
<name>A0ACD5T7Y4_AVESA</name>